<organism evidence="2 3">
    <name type="scientific">Mycobacterium ulcerans str. Harvey</name>
    <dbReference type="NCBI Taxonomy" id="1299332"/>
    <lineage>
        <taxon>Bacteria</taxon>
        <taxon>Bacillati</taxon>
        <taxon>Actinomycetota</taxon>
        <taxon>Actinomycetes</taxon>
        <taxon>Mycobacteriales</taxon>
        <taxon>Mycobacteriaceae</taxon>
        <taxon>Mycobacterium</taxon>
        <taxon>Mycobacterium ulcerans group</taxon>
    </lineage>
</organism>
<accession>A0ABP3A2F8</accession>
<evidence type="ECO:0000313" key="2">
    <source>
        <dbReference type="EMBL" id="EUA85753.1"/>
    </source>
</evidence>
<dbReference type="EMBL" id="JAOL01000189">
    <property type="protein sequence ID" value="EUA85753.1"/>
    <property type="molecule type" value="Genomic_DNA"/>
</dbReference>
<feature type="region of interest" description="Disordered" evidence="1">
    <location>
        <begin position="197"/>
        <end position="228"/>
    </location>
</feature>
<name>A0ABP3A2F8_MYCUL</name>
<protein>
    <submittedName>
        <fullName evidence="2">Uncharacterized protein</fullName>
    </submittedName>
</protein>
<reference evidence="2 3" key="1">
    <citation type="submission" date="2014-01" db="EMBL/GenBank/DDBJ databases">
        <authorList>
            <person name="Dobos K."/>
            <person name="Lenaerts A."/>
            <person name="Ordway D."/>
            <person name="DeGroote M.A."/>
            <person name="Parker T."/>
            <person name="Sizemore C."/>
            <person name="Tallon L.J."/>
            <person name="Sadzewicz L.K."/>
            <person name="Sengamalay N."/>
            <person name="Fraser C.M."/>
            <person name="Hine E."/>
            <person name="Shefchek K.A."/>
            <person name="Das S.P."/>
            <person name="Tettelin H."/>
        </authorList>
    </citation>
    <scope>NUCLEOTIDE SEQUENCE [LARGE SCALE GENOMIC DNA]</scope>
    <source>
        <strain evidence="2 3">Harvey</strain>
    </source>
</reference>
<feature type="compositionally biased region" description="Basic and acidic residues" evidence="1">
    <location>
        <begin position="207"/>
        <end position="228"/>
    </location>
</feature>
<dbReference type="Proteomes" id="UP000020681">
    <property type="component" value="Unassembled WGS sequence"/>
</dbReference>
<comment type="caution">
    <text evidence="2">The sequence shown here is derived from an EMBL/GenBank/DDBJ whole genome shotgun (WGS) entry which is preliminary data.</text>
</comment>
<keyword evidence="3" id="KW-1185">Reference proteome</keyword>
<gene>
    <name evidence="2" type="ORF">I551_7775</name>
</gene>
<evidence type="ECO:0000313" key="3">
    <source>
        <dbReference type="Proteomes" id="UP000020681"/>
    </source>
</evidence>
<proteinExistence type="predicted"/>
<evidence type="ECO:0000256" key="1">
    <source>
        <dbReference type="SAM" id="MobiDB-lite"/>
    </source>
</evidence>
<sequence length="228" mass="23838">MSARSRSLGPLGSGTPWRRFAAAAGPVLSGPGGRHDLAYQPAGLRPVAARFSRCAPDTAHCEAWGSGAEEFIDQLPALLGADDDAADFVPRDPTVAAAHRRLPNLRLGRTGQVLEAVLPAVIEQRVPGAEAFRSWRLLVTRYGTRPRSGAGRDAGAAVGGCMAGHSVLGVSPRQRRSRAGTDGRGLRAAGVGTATACHAARGGGPGRADELARRRGVDCRRDRATRVR</sequence>